<evidence type="ECO:0000256" key="3">
    <source>
        <dbReference type="ARBA" id="ARBA00023132"/>
    </source>
</evidence>
<organism evidence="6 7">
    <name type="scientific">Callosobruchus maculatus</name>
    <name type="common">Southern cowpea weevil</name>
    <name type="synonym">Pulse bruchid</name>
    <dbReference type="NCBI Taxonomy" id="64391"/>
    <lineage>
        <taxon>Eukaryota</taxon>
        <taxon>Metazoa</taxon>
        <taxon>Ecdysozoa</taxon>
        <taxon>Arthropoda</taxon>
        <taxon>Hexapoda</taxon>
        <taxon>Insecta</taxon>
        <taxon>Pterygota</taxon>
        <taxon>Neoptera</taxon>
        <taxon>Endopterygota</taxon>
        <taxon>Coleoptera</taxon>
        <taxon>Polyphaga</taxon>
        <taxon>Cucujiformia</taxon>
        <taxon>Chrysomeloidea</taxon>
        <taxon>Chrysomelidae</taxon>
        <taxon>Bruchinae</taxon>
        <taxon>Bruchini</taxon>
        <taxon>Callosobruchus</taxon>
    </lineage>
</organism>
<dbReference type="AlphaFoldDB" id="A0A653DMW5"/>
<dbReference type="GO" id="GO:0017056">
    <property type="term" value="F:structural constituent of nuclear pore"/>
    <property type="evidence" value="ECO:0007669"/>
    <property type="project" value="InterPro"/>
</dbReference>
<dbReference type="PANTHER" id="PTHR11225:SF4">
    <property type="entry name" value="NUCLEAR PORE COMPLEX PROTEIN NUP93"/>
    <property type="match status" value="1"/>
</dbReference>
<dbReference type="Proteomes" id="UP000410492">
    <property type="component" value="Unassembled WGS sequence"/>
</dbReference>
<evidence type="ECO:0000256" key="4">
    <source>
        <dbReference type="ARBA" id="ARBA00023242"/>
    </source>
</evidence>
<name>A0A653DMW5_CALMS</name>
<proteinExistence type="inferred from homology"/>
<dbReference type="PANTHER" id="PTHR11225">
    <property type="entry name" value="NUCLEAR PORE COMPLEX PROTEIN NUP93 NUCLEOPORIN NUP93 DEAD EYE PROTEIN"/>
    <property type="match status" value="1"/>
</dbReference>
<keyword evidence="5" id="KW-0653">Protein transport</keyword>
<dbReference type="GO" id="GO:0005643">
    <property type="term" value="C:nuclear pore"/>
    <property type="evidence" value="ECO:0007669"/>
    <property type="project" value="UniProtKB-SubCell"/>
</dbReference>
<evidence type="ECO:0000256" key="2">
    <source>
        <dbReference type="ARBA" id="ARBA00010186"/>
    </source>
</evidence>
<gene>
    <name evidence="6" type="ORF">CALMAC_LOCUS18934</name>
</gene>
<keyword evidence="5" id="KW-0811">Translocation</keyword>
<dbReference type="InterPro" id="IPR007231">
    <property type="entry name" value="Nucleoporin_int_Nup93/Nic96"/>
</dbReference>
<keyword evidence="4 5" id="KW-0539">Nucleus</keyword>
<comment type="subcellular location">
    <subcellularLocation>
        <location evidence="1 5">Nucleus</location>
        <location evidence="1 5">Nuclear pore complex</location>
    </subcellularLocation>
</comment>
<keyword evidence="5" id="KW-0813">Transport</keyword>
<sequence>MSDFSDLLQETEKLTNELEGTTELPKVERSLKQVLDASNDLYSRVAQTGAKDISANLLLGSKGIDLPKIAQKLESISTKRTFEPIQPVEHLDISNILENEIRNKILSTFDSGYNEMLQSTYDTAWEHMESEWKQEKRKILSAMSAHSGAFVEIGKQQSILYDKTAPLLSNLGPMETIYASKIIEYNSIVSKGIQKPSMVKIFCSISGEFRDTKIADMWEIINYMVQLPPFPQSDDPIKTRNSKSVVEALVKQGKKYLEDKYKTYMTSIIQENLSQAARGGVPGTYHLVRSFVGLRLQGEYLGLQDGTVDDRPLWPMVYYCLRSGDFAAAAYCLHRSGLPEFKDLITMLETKLNNPESVEITKLEDNIRFVYRRVVRNDTDPFKRIVWTVLGCCDVFDEHSEVARTADDYLWLKLNLVRFDVNRDDCIRYGDLQHLVLNEYGETHYEAFEQPHLYFQVLALTGQFEAAFEFLFRTEKFRVHGVHMAVALSELYILAGPADVNAPLLSIDPMDEKPARRLNLARLIMLYVRRFELTCIREALHYFYLLRNYSDCDGLNMFKTSVSYLAIETKEYEMMLGRVQNNGIRTKGLVDEFVGANISVESIAQITAENLVKKGLFEEAVDLYDVANNQEEVLKLLCSLLSRTVHMENEPDSLRLRLQGKANVLAERYSREGYRTGSSLIHSFIKLKDLLMFFDQYHAKQYPQALKTLADLQIVPLNSGELDERVKNFKNLNTDICKVIPDVLLATMNILFAQYQKIKSTNEFVPRYHSETMDKQLKHLKEQAKCLTNFTGMLPYRMPGDTNSRLVQMEILMH</sequence>
<keyword evidence="7" id="KW-1185">Reference proteome</keyword>
<comment type="similarity">
    <text evidence="2 5">Belongs to the nucleoporin interacting component (NIC) family.</text>
</comment>
<evidence type="ECO:0000313" key="6">
    <source>
        <dbReference type="EMBL" id="VEN61556.1"/>
    </source>
</evidence>
<keyword evidence="5" id="KW-0509">mRNA transport</keyword>
<evidence type="ECO:0000256" key="5">
    <source>
        <dbReference type="RuleBase" id="RU364035"/>
    </source>
</evidence>
<keyword evidence="5" id="KW-0472">Membrane</keyword>
<protein>
    <recommendedName>
        <fullName evidence="5">Nuclear pore protein</fullName>
    </recommendedName>
</protein>
<dbReference type="GO" id="GO:0016973">
    <property type="term" value="P:poly(A)+ mRNA export from nucleus"/>
    <property type="evidence" value="ECO:0007669"/>
    <property type="project" value="TreeGrafter"/>
</dbReference>
<evidence type="ECO:0000256" key="1">
    <source>
        <dbReference type="ARBA" id="ARBA00004567"/>
    </source>
</evidence>
<dbReference type="GO" id="GO:0006606">
    <property type="term" value="P:protein import into nucleus"/>
    <property type="evidence" value="ECO:0007669"/>
    <property type="project" value="TreeGrafter"/>
</dbReference>
<keyword evidence="3 5" id="KW-0906">Nuclear pore complex</keyword>
<reference evidence="6 7" key="1">
    <citation type="submission" date="2019-01" db="EMBL/GenBank/DDBJ databases">
        <authorList>
            <person name="Sayadi A."/>
        </authorList>
    </citation>
    <scope>NUCLEOTIDE SEQUENCE [LARGE SCALE GENOMIC DNA]</scope>
</reference>
<evidence type="ECO:0000313" key="7">
    <source>
        <dbReference type="Proteomes" id="UP000410492"/>
    </source>
</evidence>
<dbReference type="EMBL" id="CAACVG010013249">
    <property type="protein sequence ID" value="VEN61556.1"/>
    <property type="molecule type" value="Genomic_DNA"/>
</dbReference>
<accession>A0A653DMW5</accession>
<dbReference type="OrthoDB" id="1918363at2759"/>
<dbReference type="Pfam" id="PF04097">
    <property type="entry name" value="Nic96"/>
    <property type="match status" value="1"/>
</dbReference>